<dbReference type="InterPro" id="IPR011006">
    <property type="entry name" value="CheY-like_superfamily"/>
</dbReference>
<dbReference type="InterPro" id="IPR036097">
    <property type="entry name" value="HisK_dim/P_sf"/>
</dbReference>
<dbReference type="PRINTS" id="PR00344">
    <property type="entry name" value="BCTRLSENSOR"/>
</dbReference>
<dbReference type="InterPro" id="IPR003594">
    <property type="entry name" value="HATPase_dom"/>
</dbReference>
<keyword evidence="3 6" id="KW-0597">Phosphoprotein</keyword>
<dbReference type="InterPro" id="IPR003661">
    <property type="entry name" value="HisK_dim/P_dom"/>
</dbReference>
<reference evidence="13" key="1">
    <citation type="journal article" date="2019" name="Int. J. Syst. Evol. Microbiol.">
        <title>The Global Catalogue of Microorganisms (GCM) 10K type strain sequencing project: providing services to taxonomists for standard genome sequencing and annotation.</title>
        <authorList>
            <consortium name="The Broad Institute Genomics Platform"/>
            <consortium name="The Broad Institute Genome Sequencing Center for Infectious Disease"/>
            <person name="Wu L."/>
            <person name="Ma J."/>
        </authorList>
    </citation>
    <scope>NUCLEOTIDE SEQUENCE [LARGE SCALE GENOMIC DNA]</scope>
    <source>
        <strain evidence="13">JCM 17217</strain>
    </source>
</reference>
<dbReference type="EC" id="2.7.13.3" evidence="2"/>
<dbReference type="SUPFAM" id="SSF47384">
    <property type="entry name" value="Homodimeric domain of signal transducing histidine kinase"/>
    <property type="match status" value="1"/>
</dbReference>
<evidence type="ECO:0000313" key="12">
    <source>
        <dbReference type="EMBL" id="GAA3990330.1"/>
    </source>
</evidence>
<comment type="catalytic activity">
    <reaction evidence="1">
        <text>ATP + protein L-histidine = ADP + protein N-phospho-L-histidine.</text>
        <dbReference type="EC" id="2.7.13.3"/>
    </reaction>
</comment>
<dbReference type="InterPro" id="IPR004358">
    <property type="entry name" value="Sig_transdc_His_kin-like_C"/>
</dbReference>
<evidence type="ECO:0000259" key="8">
    <source>
        <dbReference type="PROSITE" id="PS50109"/>
    </source>
</evidence>
<dbReference type="SMART" id="SM00091">
    <property type="entry name" value="PAS"/>
    <property type="match status" value="2"/>
</dbReference>
<evidence type="ECO:0000256" key="2">
    <source>
        <dbReference type="ARBA" id="ARBA00012438"/>
    </source>
</evidence>
<dbReference type="Gene3D" id="3.30.450.20">
    <property type="entry name" value="PAS domain"/>
    <property type="match status" value="2"/>
</dbReference>
<dbReference type="InterPro" id="IPR005467">
    <property type="entry name" value="His_kinase_dom"/>
</dbReference>
<dbReference type="Gene3D" id="3.40.50.2300">
    <property type="match status" value="1"/>
</dbReference>
<dbReference type="SMART" id="SM00387">
    <property type="entry name" value="HATPase_c"/>
    <property type="match status" value="1"/>
</dbReference>
<dbReference type="CDD" id="cd00082">
    <property type="entry name" value="HisKA"/>
    <property type="match status" value="1"/>
</dbReference>
<keyword evidence="5" id="KW-0418">Kinase</keyword>
<feature type="domain" description="Histidine kinase" evidence="8">
    <location>
        <begin position="422"/>
        <end position="646"/>
    </location>
</feature>
<dbReference type="Gene3D" id="1.10.287.130">
    <property type="match status" value="1"/>
</dbReference>
<feature type="coiled-coil region" evidence="7">
    <location>
        <begin position="26"/>
        <end position="56"/>
    </location>
</feature>
<protein>
    <recommendedName>
        <fullName evidence="2">histidine kinase</fullName>
        <ecNumber evidence="2">2.7.13.3</ecNumber>
    </recommendedName>
</protein>
<evidence type="ECO:0000256" key="5">
    <source>
        <dbReference type="ARBA" id="ARBA00022777"/>
    </source>
</evidence>
<feature type="domain" description="PAC" evidence="11">
    <location>
        <begin position="228"/>
        <end position="279"/>
    </location>
</feature>
<dbReference type="NCBIfam" id="TIGR00229">
    <property type="entry name" value="sensory_box"/>
    <property type="match status" value="1"/>
</dbReference>
<dbReference type="PANTHER" id="PTHR43047">
    <property type="entry name" value="TWO-COMPONENT HISTIDINE PROTEIN KINASE"/>
    <property type="match status" value="1"/>
</dbReference>
<dbReference type="InterPro" id="IPR013656">
    <property type="entry name" value="PAS_4"/>
</dbReference>
<evidence type="ECO:0000256" key="1">
    <source>
        <dbReference type="ARBA" id="ARBA00000085"/>
    </source>
</evidence>
<dbReference type="InterPro" id="IPR036890">
    <property type="entry name" value="HATPase_C_sf"/>
</dbReference>
<dbReference type="CDD" id="cd17546">
    <property type="entry name" value="REC_hyHK_CKI1_RcsC-like"/>
    <property type="match status" value="1"/>
</dbReference>
<keyword evidence="13" id="KW-1185">Reference proteome</keyword>
<accession>A0ABP7R011</accession>
<dbReference type="SUPFAM" id="SSF55874">
    <property type="entry name" value="ATPase domain of HSP90 chaperone/DNA topoisomerase II/histidine kinase"/>
    <property type="match status" value="1"/>
</dbReference>
<gene>
    <name evidence="12" type="ORF">GCM10022407_38570</name>
</gene>
<evidence type="ECO:0000259" key="9">
    <source>
        <dbReference type="PROSITE" id="PS50110"/>
    </source>
</evidence>
<dbReference type="CDD" id="cd16922">
    <property type="entry name" value="HATPase_EvgS-ArcB-TorS-like"/>
    <property type="match status" value="1"/>
</dbReference>
<evidence type="ECO:0000259" key="10">
    <source>
        <dbReference type="PROSITE" id="PS50112"/>
    </source>
</evidence>
<dbReference type="PROSITE" id="PS50109">
    <property type="entry name" value="HIS_KIN"/>
    <property type="match status" value="1"/>
</dbReference>
<dbReference type="PROSITE" id="PS50112">
    <property type="entry name" value="PAS"/>
    <property type="match status" value="1"/>
</dbReference>
<dbReference type="CDD" id="cd00130">
    <property type="entry name" value="PAS"/>
    <property type="match status" value="1"/>
</dbReference>
<evidence type="ECO:0000259" key="11">
    <source>
        <dbReference type="PROSITE" id="PS50113"/>
    </source>
</evidence>
<dbReference type="Pfam" id="PF02518">
    <property type="entry name" value="HATPase_c"/>
    <property type="match status" value="1"/>
</dbReference>
<dbReference type="SMART" id="SM00388">
    <property type="entry name" value="HisKA"/>
    <property type="match status" value="1"/>
</dbReference>
<keyword evidence="7" id="KW-0175">Coiled coil</keyword>
<dbReference type="SMART" id="SM00448">
    <property type="entry name" value="REC"/>
    <property type="match status" value="1"/>
</dbReference>
<dbReference type="PROSITE" id="PS50110">
    <property type="entry name" value="RESPONSE_REGULATORY"/>
    <property type="match status" value="1"/>
</dbReference>
<dbReference type="EMBL" id="BAABDI010000039">
    <property type="protein sequence ID" value="GAA3990330.1"/>
    <property type="molecule type" value="Genomic_DNA"/>
</dbReference>
<dbReference type="InterPro" id="IPR001789">
    <property type="entry name" value="Sig_transdc_resp-reg_receiver"/>
</dbReference>
<comment type="caution">
    <text evidence="12">The sequence shown here is derived from an EMBL/GenBank/DDBJ whole genome shotgun (WGS) entry which is preliminary data.</text>
</comment>
<dbReference type="InterPro" id="IPR035965">
    <property type="entry name" value="PAS-like_dom_sf"/>
</dbReference>
<sequence length="788" mass="86542">MTTSIVPLAMRPSSPSLTSLDNSSALAAAKQRIRELTEALDRAHQAEQQVESLNRLRDENPNPIVRIGANLQQQFANAAARRLGLGMARAEQVHTQRQLRTGVQAALAQGAEHREVVIVGARIFDVCIVPFEQGSYANLYFSDVTEREAARQQLREHQEFMQQVLDTIPTVVFVRDTEQKLVFQNQAMLNLVEASPFAKPVPPTPESLAEVARYAAIDTQVRATGQEMAREESFTLADDSTSWFYTVKRPLRRSDGSVHVLGVSTDITDLKRAQQTLERSEKQYRDLMHYGQALIGTCDMQGTVLSVNPALAKLLREAPAAMPGMSVTAHMLPEDRDAFADYLTRIAASGEEEGVLRVVPRGTEELRYLLYHNFVVREPGQAPYIVSHAHDITERVLAGKEMKRAKLAAEAAVQARENFLANMSHEIRTPMNGVLGVANLLAKTPLTPEQQEYLRIIRSSGQHLLAVLNDVLDMAKITSGKLELSIASFNLCDSMQQAVQPLALQAQEKGIAFEGTPLRVSCPYPVVQGDAHRLNQILINLVSNAIKFTPTGGRVKVEGELLSETADTLTIQFRVTDTGMGMQPDVIARIFESFTQAYADTTRLFGGTGLGLSISRALVEQMNGSLTVESTPGQGSCFAFTLPLPKATLADATMATDVLDTGALHGVRVLLVEDNDINRMVASWTMQAWGVVVTEAESGPEGLEQFEQQEFDLVLMDIQMPGMSGLEAVALIRAHPEPARAHLPVLALTANAFRTDHLRYLAAGMDDCLAKPFEEAELYAKLVQLLTR</sequence>
<evidence type="ECO:0000256" key="4">
    <source>
        <dbReference type="ARBA" id="ARBA00022679"/>
    </source>
</evidence>
<dbReference type="Gene3D" id="3.30.565.10">
    <property type="entry name" value="Histidine kinase-like ATPase, C-terminal domain"/>
    <property type="match status" value="1"/>
</dbReference>
<evidence type="ECO:0000256" key="3">
    <source>
        <dbReference type="ARBA" id="ARBA00022553"/>
    </source>
</evidence>
<dbReference type="PANTHER" id="PTHR43047:SF64">
    <property type="entry name" value="HISTIDINE KINASE CONTAINING CHEY-HOMOLOGOUS RECEIVER DOMAIN AND PAS DOMAIN-RELATED"/>
    <property type="match status" value="1"/>
</dbReference>
<dbReference type="Pfam" id="PF00512">
    <property type="entry name" value="HisKA"/>
    <property type="match status" value="1"/>
</dbReference>
<proteinExistence type="predicted"/>
<evidence type="ECO:0000313" key="13">
    <source>
        <dbReference type="Proteomes" id="UP001501556"/>
    </source>
</evidence>
<dbReference type="SUPFAM" id="SSF55785">
    <property type="entry name" value="PYP-like sensor domain (PAS domain)"/>
    <property type="match status" value="2"/>
</dbReference>
<organism evidence="12 13">
    <name type="scientific">Hymenobacter antarcticus</name>
    <dbReference type="NCBI Taxonomy" id="486270"/>
    <lineage>
        <taxon>Bacteria</taxon>
        <taxon>Pseudomonadati</taxon>
        <taxon>Bacteroidota</taxon>
        <taxon>Cytophagia</taxon>
        <taxon>Cytophagales</taxon>
        <taxon>Hymenobacteraceae</taxon>
        <taxon>Hymenobacter</taxon>
    </lineage>
</organism>
<feature type="domain" description="PAS" evidence="10">
    <location>
        <begin position="280"/>
        <end position="350"/>
    </location>
</feature>
<dbReference type="PROSITE" id="PS50113">
    <property type="entry name" value="PAC"/>
    <property type="match status" value="1"/>
</dbReference>
<name>A0ABP7R011_9BACT</name>
<dbReference type="Proteomes" id="UP001501556">
    <property type="component" value="Unassembled WGS sequence"/>
</dbReference>
<keyword evidence="4" id="KW-0808">Transferase</keyword>
<dbReference type="SUPFAM" id="SSF52172">
    <property type="entry name" value="CheY-like"/>
    <property type="match status" value="1"/>
</dbReference>
<dbReference type="Pfam" id="PF08448">
    <property type="entry name" value="PAS_4"/>
    <property type="match status" value="2"/>
</dbReference>
<feature type="modified residue" description="4-aspartylphosphate" evidence="6">
    <location>
        <position position="717"/>
    </location>
</feature>
<dbReference type="Pfam" id="PF00072">
    <property type="entry name" value="Response_reg"/>
    <property type="match status" value="1"/>
</dbReference>
<evidence type="ECO:0000256" key="7">
    <source>
        <dbReference type="SAM" id="Coils"/>
    </source>
</evidence>
<dbReference type="InterPro" id="IPR000700">
    <property type="entry name" value="PAS-assoc_C"/>
</dbReference>
<feature type="domain" description="Response regulatory" evidence="9">
    <location>
        <begin position="668"/>
        <end position="786"/>
    </location>
</feature>
<evidence type="ECO:0000256" key="6">
    <source>
        <dbReference type="PROSITE-ProRule" id="PRU00169"/>
    </source>
</evidence>
<dbReference type="InterPro" id="IPR000014">
    <property type="entry name" value="PAS"/>
</dbReference>